<sequence length="120" mass="12440">MKFTETSYSNRINILAFTDHYVAVPVMVDSTDAAIVVNVDGKKILPAGTIIGGGFLSSLTAKATTQNDADAEGVLLYDVDVTYGDAPGAAVIHGFISKAKLPAAPDVAAVTALRGIKFLV</sequence>
<evidence type="ECO:0000313" key="1">
    <source>
        <dbReference type="EMBL" id="AJQ26912.1"/>
    </source>
</evidence>
<gene>
    <name evidence="1" type="ORF">JBW_01562</name>
</gene>
<dbReference type="KEGG" id="pft:JBW_01562"/>
<evidence type="ECO:0000313" key="2">
    <source>
        <dbReference type="Proteomes" id="UP000005361"/>
    </source>
</evidence>
<reference evidence="1 2" key="1">
    <citation type="journal article" date="2015" name="Genome Announc.">
        <title>Complete Genome Sequence of Pelosinus fermentans JBW45, a Member of a Remarkably Competitive Group of Negativicutes in the Firmicutes Phylum.</title>
        <authorList>
            <person name="De Leon K.B."/>
            <person name="Utturkar S.M."/>
            <person name="Camilleri L.B."/>
            <person name="Elias D.A."/>
            <person name="Arkin A.P."/>
            <person name="Fields M.W."/>
            <person name="Brown S.D."/>
            <person name="Wall J.D."/>
        </authorList>
    </citation>
    <scope>NUCLEOTIDE SEQUENCE [LARGE SCALE GENOMIC DNA]</scope>
    <source>
        <strain evidence="1 2">JBW45</strain>
    </source>
</reference>
<dbReference type="EMBL" id="CP010978">
    <property type="protein sequence ID" value="AJQ26912.1"/>
    <property type="molecule type" value="Genomic_DNA"/>
</dbReference>
<dbReference type="OrthoDB" id="1955612at2"/>
<evidence type="ECO:0008006" key="3">
    <source>
        <dbReference type="Google" id="ProtNLM"/>
    </source>
</evidence>
<organism evidence="1 2">
    <name type="scientific">Pelosinus fermentans JBW45</name>
    <dbReference type="NCBI Taxonomy" id="1192197"/>
    <lineage>
        <taxon>Bacteria</taxon>
        <taxon>Bacillati</taxon>
        <taxon>Bacillota</taxon>
        <taxon>Negativicutes</taxon>
        <taxon>Selenomonadales</taxon>
        <taxon>Sporomusaceae</taxon>
        <taxon>Pelosinus</taxon>
    </lineage>
</organism>
<dbReference type="STRING" id="1192197.JBW_01562"/>
<reference evidence="2" key="2">
    <citation type="submission" date="2015-02" db="EMBL/GenBank/DDBJ databases">
        <title>Complete Genome Sequence of Pelosinus fermentans JBW45.</title>
        <authorList>
            <person name="De Leon K.B."/>
            <person name="Utturkar S.M."/>
            <person name="Camilleri L.B."/>
            <person name="Arkin A.P."/>
            <person name="Fields M.W."/>
            <person name="Brown S.D."/>
            <person name="Wall J.D."/>
        </authorList>
    </citation>
    <scope>NUCLEOTIDE SEQUENCE [LARGE SCALE GENOMIC DNA]</scope>
    <source>
        <strain evidence="2">JBW45</strain>
    </source>
</reference>
<proteinExistence type="predicted"/>
<dbReference type="Proteomes" id="UP000005361">
    <property type="component" value="Chromosome"/>
</dbReference>
<protein>
    <recommendedName>
        <fullName evidence="3">Lambda head decoration protein D HDPD</fullName>
    </recommendedName>
</protein>
<accession>I8TQL8</accession>
<name>I8TQL8_9FIRM</name>
<dbReference type="AlphaFoldDB" id="I8TQL8"/>
<dbReference type="HOGENOM" id="CLU_162077_0_0_9"/>